<dbReference type="InterPro" id="IPR041577">
    <property type="entry name" value="RT_RNaseH_2"/>
</dbReference>
<proteinExistence type="predicted"/>
<evidence type="ECO:0000313" key="4">
    <source>
        <dbReference type="Proteomes" id="UP000187429"/>
    </source>
</evidence>
<sequence length="237" mass="27373">MCILCKGFRYLGYLVTNKGFLPDPKKIEALVGRNPPRNVKEVKSFVCLGSYFRKFLERYSDVVESIQALVKKGTRWEWKSECQESFERIKSMLTNARILKQPEQNKKFVLSTDASITAVGAVLEQENDDGELQPVAYYSRKLQSAERNYMYYEREGLALVSAIKNFRPYLLGRRFVVFTDNSAIASIFKQSEPTGRLVRWIHLLYEYDCEIKYRAGKDNPVADYLSRPGLVGFLDTV</sequence>
<dbReference type="InterPro" id="IPR043128">
    <property type="entry name" value="Rev_trsase/Diguanyl_cyclase"/>
</dbReference>
<organism evidence="3 4">
    <name type="scientific">Smittium culicis</name>
    <dbReference type="NCBI Taxonomy" id="133412"/>
    <lineage>
        <taxon>Eukaryota</taxon>
        <taxon>Fungi</taxon>
        <taxon>Fungi incertae sedis</taxon>
        <taxon>Zoopagomycota</taxon>
        <taxon>Kickxellomycotina</taxon>
        <taxon>Harpellomycetes</taxon>
        <taxon>Harpellales</taxon>
        <taxon>Legeriomycetaceae</taxon>
        <taxon>Smittium</taxon>
    </lineage>
</organism>
<evidence type="ECO:0000313" key="3">
    <source>
        <dbReference type="EMBL" id="OMJ08900.1"/>
    </source>
</evidence>
<protein>
    <submittedName>
        <fullName evidence="3">Retrovirus-related Pol polyprotein from transposon</fullName>
    </submittedName>
</protein>
<dbReference type="OrthoDB" id="5593162at2759"/>
<name>A0A1R1X2Q7_9FUNG</name>
<dbReference type="AlphaFoldDB" id="A0A1R1X2Q7"/>
<dbReference type="Proteomes" id="UP000187429">
    <property type="component" value="Unassembled WGS sequence"/>
</dbReference>
<dbReference type="InterPro" id="IPR043502">
    <property type="entry name" value="DNA/RNA_pol_sf"/>
</dbReference>
<keyword evidence="4" id="KW-1185">Reference proteome</keyword>
<dbReference type="InterPro" id="IPR050951">
    <property type="entry name" value="Retrovirus_Pol_polyprotein"/>
</dbReference>
<dbReference type="FunFam" id="3.10.20.370:FF:000001">
    <property type="entry name" value="Retrovirus-related Pol polyprotein from transposon 17.6-like protein"/>
    <property type="match status" value="1"/>
</dbReference>
<accession>A0A1R1X2Q7</accession>
<dbReference type="FunFam" id="3.30.70.270:FF:000020">
    <property type="entry name" value="Transposon Tf2-6 polyprotein-like Protein"/>
    <property type="match status" value="1"/>
</dbReference>
<dbReference type="SUPFAM" id="SSF56672">
    <property type="entry name" value="DNA/RNA polymerases"/>
    <property type="match status" value="1"/>
</dbReference>
<evidence type="ECO:0000256" key="1">
    <source>
        <dbReference type="ARBA" id="ARBA00023268"/>
    </source>
</evidence>
<dbReference type="GO" id="GO:0003824">
    <property type="term" value="F:catalytic activity"/>
    <property type="evidence" value="ECO:0007669"/>
    <property type="project" value="UniProtKB-KW"/>
</dbReference>
<dbReference type="Gene3D" id="3.10.20.370">
    <property type="match status" value="1"/>
</dbReference>
<dbReference type="PANTHER" id="PTHR37984:SF5">
    <property type="entry name" value="PROTEIN NYNRIN-LIKE"/>
    <property type="match status" value="1"/>
</dbReference>
<dbReference type="Pfam" id="PF17919">
    <property type="entry name" value="RT_RNaseH_2"/>
    <property type="match status" value="1"/>
</dbReference>
<gene>
    <name evidence="3" type="ORF">AYI69_g10897</name>
</gene>
<reference evidence="4" key="1">
    <citation type="submission" date="2017-01" db="EMBL/GenBank/DDBJ databases">
        <authorList>
            <person name="Wang Y."/>
            <person name="White M."/>
            <person name="Kvist S."/>
            <person name="Moncalvo J.-M."/>
        </authorList>
    </citation>
    <scope>NUCLEOTIDE SEQUENCE [LARGE SCALE GENOMIC DNA]</scope>
    <source>
        <strain evidence="4">ID-206-W2</strain>
    </source>
</reference>
<comment type="caution">
    <text evidence="3">The sequence shown here is derived from an EMBL/GenBank/DDBJ whole genome shotgun (WGS) entry which is preliminary data.</text>
</comment>
<feature type="domain" description="Reverse transcriptase/retrotransposon-derived protein RNase H-like" evidence="2">
    <location>
        <begin position="78"/>
        <end position="177"/>
    </location>
</feature>
<dbReference type="Gene3D" id="3.30.70.270">
    <property type="match status" value="1"/>
</dbReference>
<keyword evidence="1" id="KW-0511">Multifunctional enzyme</keyword>
<evidence type="ECO:0000259" key="2">
    <source>
        <dbReference type="Pfam" id="PF17919"/>
    </source>
</evidence>
<dbReference type="CDD" id="cd09274">
    <property type="entry name" value="RNase_HI_RT_Ty3"/>
    <property type="match status" value="1"/>
</dbReference>
<dbReference type="PANTHER" id="PTHR37984">
    <property type="entry name" value="PROTEIN CBG26694"/>
    <property type="match status" value="1"/>
</dbReference>
<dbReference type="EMBL" id="LSSM01007248">
    <property type="protein sequence ID" value="OMJ08900.1"/>
    <property type="molecule type" value="Genomic_DNA"/>
</dbReference>